<organism evidence="8 9">
    <name type="scientific">Cupriavidus cauae</name>
    <dbReference type="NCBI Taxonomy" id="2608999"/>
    <lineage>
        <taxon>Bacteria</taxon>
        <taxon>Pseudomonadati</taxon>
        <taxon>Pseudomonadota</taxon>
        <taxon>Betaproteobacteria</taxon>
        <taxon>Burkholderiales</taxon>
        <taxon>Burkholderiaceae</taxon>
        <taxon>Cupriavidus</taxon>
    </lineage>
</organism>
<dbReference type="InterPro" id="IPR011650">
    <property type="entry name" value="Peptidase_M20_dimer"/>
</dbReference>
<evidence type="ECO:0000259" key="7">
    <source>
        <dbReference type="Pfam" id="PF07687"/>
    </source>
</evidence>
<evidence type="ECO:0000256" key="5">
    <source>
        <dbReference type="PIRSR" id="PIRSR037238-1"/>
    </source>
</evidence>
<keyword evidence="3 8" id="KW-0378">Hydrolase</keyword>
<dbReference type="Pfam" id="PF07687">
    <property type="entry name" value="M20_dimer"/>
    <property type="match status" value="1"/>
</dbReference>
<dbReference type="EMBL" id="VWRN01000027">
    <property type="protein sequence ID" value="KAA6126270.1"/>
    <property type="molecule type" value="Genomic_DNA"/>
</dbReference>
<dbReference type="RefSeq" id="WP_150082916.1">
    <property type="nucleotide sequence ID" value="NZ_VWRN01000027.1"/>
</dbReference>
<dbReference type="GO" id="GO:0016787">
    <property type="term" value="F:hydrolase activity"/>
    <property type="evidence" value="ECO:0007669"/>
    <property type="project" value="UniProtKB-KW"/>
</dbReference>
<dbReference type="Gene3D" id="3.30.70.360">
    <property type="match status" value="1"/>
</dbReference>
<keyword evidence="2" id="KW-0479">Metal-binding</keyword>
<name>A0A5M8AXK8_9BURK</name>
<reference evidence="8 9" key="1">
    <citation type="submission" date="2019-09" db="EMBL/GenBank/DDBJ databases">
        <title>Isolation of a novel species in the genus Cupriavidus from patients with sepsis using whole genome sequencing.</title>
        <authorList>
            <person name="Kweon O.J."/>
            <person name="Lee M.-K."/>
        </authorList>
    </citation>
    <scope>NUCLEOTIDE SEQUENCE [LARGE SCALE GENOMIC DNA]</scope>
    <source>
        <strain evidence="8 9">MKL-01</strain>
    </source>
</reference>
<dbReference type="SUPFAM" id="SSF53187">
    <property type="entry name" value="Zn-dependent exopeptidases"/>
    <property type="match status" value="1"/>
</dbReference>
<accession>A0A5M8AXK8</accession>
<evidence type="ECO:0000256" key="4">
    <source>
        <dbReference type="ARBA" id="ARBA00022833"/>
    </source>
</evidence>
<gene>
    <name evidence="8" type="ORF">F1599_09455</name>
</gene>
<dbReference type="PANTHER" id="PTHR43808">
    <property type="entry name" value="ACETYLORNITHINE DEACETYLASE"/>
    <property type="match status" value="1"/>
</dbReference>
<proteinExistence type="predicted"/>
<evidence type="ECO:0000256" key="1">
    <source>
        <dbReference type="ARBA" id="ARBA00001947"/>
    </source>
</evidence>
<dbReference type="NCBIfam" id="NF004788">
    <property type="entry name" value="PRK06133.1"/>
    <property type="match status" value="1"/>
</dbReference>
<evidence type="ECO:0000256" key="6">
    <source>
        <dbReference type="SAM" id="SignalP"/>
    </source>
</evidence>
<feature type="active site" evidence="5">
    <location>
        <position position="113"/>
    </location>
</feature>
<keyword evidence="4" id="KW-0862">Zinc</keyword>
<dbReference type="Pfam" id="PF01546">
    <property type="entry name" value="Peptidase_M20"/>
    <property type="match status" value="1"/>
</dbReference>
<feature type="signal peptide" evidence="6">
    <location>
        <begin position="1"/>
        <end position="26"/>
    </location>
</feature>
<protein>
    <submittedName>
        <fullName evidence="8">M20/M25/M40 family metallo-hydrolase</fullName>
    </submittedName>
</protein>
<feature type="domain" description="Peptidase M20 dimerisation" evidence="7">
    <location>
        <begin position="215"/>
        <end position="311"/>
    </location>
</feature>
<feature type="chain" id="PRO_5024429110" evidence="6">
    <location>
        <begin position="27"/>
        <end position="419"/>
    </location>
</feature>
<sequence length="419" mass="43923">MPPAVRRLAAAALFVCTAAATSAVQAAPDATLFEAARAAQPKLIESLKEMVSIESGSRNAAGLAQMAAYAEKRLAALGATVERVKPKSGDSPIVKATLTGNGKARIMLIAHMDTIYPPNTLATQPIRQDGNKLYGPGIADDKGGIAVILHALEILQASGWRDYARITVLLNADEEIGSEGSGELIAALGEQHDVVLSCEPTAAKAVVKAEALLLGASGTASATMEVKGRAAHAGAAPEHGRNALLELAHQLQQTRDIAKSVPGTQLNWTGAQAGVVRNQIPEVAVATADVRTTVKDGPQKLKAALERKVAESRLIPDTHTTVSMEEGRPPFVVNEKGRALAKRAQQIYAELDGRPLALAEGTGGGTDAGYAALSGKPAVVESFGLAGFGYHARDEYIEIDSIVPRLYLMTRMLQEIGKQ</sequence>
<dbReference type="PIRSF" id="PIRSF037238">
    <property type="entry name" value="Carboxypeptidase_G2"/>
    <property type="match status" value="1"/>
</dbReference>
<evidence type="ECO:0000313" key="8">
    <source>
        <dbReference type="EMBL" id="KAA6126270.1"/>
    </source>
</evidence>
<dbReference type="PROSITE" id="PS00759">
    <property type="entry name" value="ARGE_DAPE_CPG2_2"/>
    <property type="match status" value="1"/>
</dbReference>
<evidence type="ECO:0000256" key="3">
    <source>
        <dbReference type="ARBA" id="ARBA00022801"/>
    </source>
</evidence>
<dbReference type="InterPro" id="IPR036264">
    <property type="entry name" value="Bact_exopeptidase_dim_dom"/>
</dbReference>
<feature type="active site" description="Proton acceptor" evidence="5">
    <location>
        <position position="174"/>
    </location>
</feature>
<keyword evidence="9" id="KW-1185">Reference proteome</keyword>
<dbReference type="AlphaFoldDB" id="A0A5M8AXK8"/>
<dbReference type="PANTHER" id="PTHR43808:SF10">
    <property type="entry name" value="BLL3749 PROTEIN"/>
    <property type="match status" value="1"/>
</dbReference>
<dbReference type="InterPro" id="IPR017150">
    <property type="entry name" value="Pept_M20_glutamate_carboxypep"/>
</dbReference>
<dbReference type="Gene3D" id="3.40.630.10">
    <property type="entry name" value="Zn peptidases"/>
    <property type="match status" value="1"/>
</dbReference>
<dbReference type="CDD" id="cd03885">
    <property type="entry name" value="M20_CPDG2"/>
    <property type="match status" value="1"/>
</dbReference>
<evidence type="ECO:0000256" key="2">
    <source>
        <dbReference type="ARBA" id="ARBA00022723"/>
    </source>
</evidence>
<comment type="cofactor">
    <cofactor evidence="1">
        <name>Zn(2+)</name>
        <dbReference type="ChEBI" id="CHEBI:29105"/>
    </cofactor>
</comment>
<dbReference type="GO" id="GO:0046872">
    <property type="term" value="F:metal ion binding"/>
    <property type="evidence" value="ECO:0007669"/>
    <property type="project" value="UniProtKB-KW"/>
</dbReference>
<evidence type="ECO:0000313" key="9">
    <source>
        <dbReference type="Proteomes" id="UP000324324"/>
    </source>
</evidence>
<comment type="caution">
    <text evidence="8">The sequence shown here is derived from an EMBL/GenBank/DDBJ whole genome shotgun (WGS) entry which is preliminary data.</text>
</comment>
<dbReference type="InterPro" id="IPR001261">
    <property type="entry name" value="ArgE/DapE_CS"/>
</dbReference>
<dbReference type="SUPFAM" id="SSF55031">
    <property type="entry name" value="Bacterial exopeptidase dimerisation domain"/>
    <property type="match status" value="1"/>
</dbReference>
<dbReference type="Proteomes" id="UP000324324">
    <property type="component" value="Unassembled WGS sequence"/>
</dbReference>
<dbReference type="InterPro" id="IPR002933">
    <property type="entry name" value="Peptidase_M20"/>
</dbReference>
<keyword evidence="6" id="KW-0732">Signal</keyword>
<dbReference type="InterPro" id="IPR050072">
    <property type="entry name" value="Peptidase_M20A"/>
</dbReference>